<gene>
    <name evidence="7" type="ORF">RFN29_27845</name>
</gene>
<dbReference type="InterPro" id="IPR036938">
    <property type="entry name" value="PAP2/HPO_sf"/>
</dbReference>
<sequence length="420" mass="45806">MRKPPRSSTFQKVNFEAQAIACCAGAIVCTRIAWLGNIEPSRAKTLSGSELSGFKAMENSVATSSRLTRTAVGRAFLIVLADAFQRHRLLHAMAVAALLLATAVGIRTANMPDFGVLKEYGQYLFIAFWICGCVFALGSFFHLALIKRDTEPLGAFLKSLGSFFGDAERTANSLNGLAASIAFISAVGVLKGAIAILSPFAWDKALAHADRVLHFGRAPHEWLWFVVQSPLALRLLNFAYNFWFIALIATVFTACITRSDTKLRHQFLMSFTLVWTFGGFFLAMGLSSAGPCYFERLGLGTDFRPLMQALAAADRVYPIWALSTQDMLWSGYTGATSGSIGISAFPSMHVAMAVLFALYAMRRSRLAGMLMWTFAGIIMIGSVALGWHYALDGYAGALLSVVIWKACGYFLRRFAPEGIA</sequence>
<evidence type="ECO:0000256" key="3">
    <source>
        <dbReference type="ARBA" id="ARBA00022989"/>
    </source>
</evidence>
<keyword evidence="8" id="KW-1185">Reference proteome</keyword>
<feature type="transmembrane region" description="Helical" evidence="5">
    <location>
        <begin position="126"/>
        <end position="146"/>
    </location>
</feature>
<feature type="transmembrane region" description="Helical" evidence="5">
    <location>
        <begin position="393"/>
        <end position="411"/>
    </location>
</feature>
<feature type="transmembrane region" description="Helical" evidence="5">
    <location>
        <begin position="177"/>
        <end position="202"/>
    </location>
</feature>
<evidence type="ECO:0000313" key="7">
    <source>
        <dbReference type="EMBL" id="MDX8495377.1"/>
    </source>
</evidence>
<keyword evidence="3 5" id="KW-1133">Transmembrane helix</keyword>
<accession>A0ABU4Z7W2</accession>
<evidence type="ECO:0000256" key="4">
    <source>
        <dbReference type="ARBA" id="ARBA00023136"/>
    </source>
</evidence>
<keyword evidence="2 5" id="KW-0812">Transmembrane</keyword>
<organism evidence="7 8">
    <name type="scientific">Mesorhizobium captivum</name>
    <dbReference type="NCBI Taxonomy" id="3072319"/>
    <lineage>
        <taxon>Bacteria</taxon>
        <taxon>Pseudomonadati</taxon>
        <taxon>Pseudomonadota</taxon>
        <taxon>Alphaproteobacteria</taxon>
        <taxon>Hyphomicrobiales</taxon>
        <taxon>Phyllobacteriaceae</taxon>
        <taxon>Mesorhizobium</taxon>
    </lineage>
</organism>
<dbReference type="SUPFAM" id="SSF48317">
    <property type="entry name" value="Acid phosphatase/Vanadium-dependent haloperoxidase"/>
    <property type="match status" value="1"/>
</dbReference>
<feature type="transmembrane region" description="Helical" evidence="5">
    <location>
        <begin position="366"/>
        <end position="387"/>
    </location>
</feature>
<reference evidence="7 8" key="1">
    <citation type="submission" date="2023-08" db="EMBL/GenBank/DDBJ databases">
        <title>Implementing the SeqCode for naming new Mesorhizobium species isolated from Vachellia karroo root nodules.</title>
        <authorList>
            <person name="Van Lill M."/>
        </authorList>
    </citation>
    <scope>NUCLEOTIDE SEQUENCE [LARGE SCALE GENOMIC DNA]</scope>
    <source>
        <strain evidence="7 8">VK22B</strain>
    </source>
</reference>
<evidence type="ECO:0000256" key="2">
    <source>
        <dbReference type="ARBA" id="ARBA00022692"/>
    </source>
</evidence>
<dbReference type="InterPro" id="IPR026841">
    <property type="entry name" value="Aur1/Ipt1"/>
</dbReference>
<evidence type="ECO:0000256" key="5">
    <source>
        <dbReference type="SAM" id="Phobius"/>
    </source>
</evidence>
<dbReference type="Gene3D" id="1.20.144.10">
    <property type="entry name" value="Phosphatidic acid phosphatase type 2/haloperoxidase"/>
    <property type="match status" value="1"/>
</dbReference>
<dbReference type="Proteomes" id="UP001271249">
    <property type="component" value="Unassembled WGS sequence"/>
</dbReference>
<dbReference type="RefSeq" id="WP_320229154.1">
    <property type="nucleotide sequence ID" value="NZ_JAVIJC010000038.1"/>
</dbReference>
<dbReference type="PANTHER" id="PTHR31310:SF7">
    <property type="entry name" value="PA-PHOSPHATASE RELATED-FAMILY PROTEIN DDB_G0268928"/>
    <property type="match status" value="1"/>
</dbReference>
<dbReference type="EMBL" id="JAVIJC010000038">
    <property type="protein sequence ID" value="MDX8495377.1"/>
    <property type="molecule type" value="Genomic_DNA"/>
</dbReference>
<feature type="domain" description="Inositolphosphotransferase Aur1/Ipt1" evidence="6">
    <location>
        <begin position="205"/>
        <end position="404"/>
    </location>
</feature>
<keyword evidence="4 5" id="KW-0472">Membrane</keyword>
<evidence type="ECO:0000256" key="1">
    <source>
        <dbReference type="ARBA" id="ARBA00004141"/>
    </source>
</evidence>
<dbReference type="PANTHER" id="PTHR31310">
    <property type="match status" value="1"/>
</dbReference>
<feature type="transmembrane region" description="Helical" evidence="5">
    <location>
        <begin position="89"/>
        <end position="106"/>
    </location>
</feature>
<proteinExistence type="predicted"/>
<dbReference type="InterPro" id="IPR052185">
    <property type="entry name" value="IPC_Synthase-Related"/>
</dbReference>
<protein>
    <submittedName>
        <fullName evidence="7">Phosphatase PAP2 family protein</fullName>
    </submittedName>
</protein>
<feature type="transmembrane region" description="Helical" evidence="5">
    <location>
        <begin position="238"/>
        <end position="256"/>
    </location>
</feature>
<evidence type="ECO:0000259" key="6">
    <source>
        <dbReference type="Pfam" id="PF14378"/>
    </source>
</evidence>
<name>A0ABU4Z7W2_9HYPH</name>
<comment type="subcellular location">
    <subcellularLocation>
        <location evidence="1">Membrane</location>
        <topology evidence="1">Multi-pass membrane protein</topology>
    </subcellularLocation>
</comment>
<feature type="transmembrane region" description="Helical" evidence="5">
    <location>
        <begin position="338"/>
        <end position="359"/>
    </location>
</feature>
<comment type="caution">
    <text evidence="7">The sequence shown here is derived from an EMBL/GenBank/DDBJ whole genome shotgun (WGS) entry which is preliminary data.</text>
</comment>
<evidence type="ECO:0000313" key="8">
    <source>
        <dbReference type="Proteomes" id="UP001271249"/>
    </source>
</evidence>
<dbReference type="Pfam" id="PF14378">
    <property type="entry name" value="PAP2_3"/>
    <property type="match status" value="1"/>
</dbReference>
<feature type="transmembrane region" description="Helical" evidence="5">
    <location>
        <begin position="268"/>
        <end position="289"/>
    </location>
</feature>